<evidence type="ECO:0000313" key="3">
    <source>
        <dbReference type="Proteomes" id="UP000220836"/>
    </source>
</evidence>
<organism evidence="2 3">
    <name type="scientific">Pelagimonas varians</name>
    <dbReference type="NCBI Taxonomy" id="696760"/>
    <lineage>
        <taxon>Bacteria</taxon>
        <taxon>Pseudomonadati</taxon>
        <taxon>Pseudomonadota</taxon>
        <taxon>Alphaproteobacteria</taxon>
        <taxon>Rhodobacterales</taxon>
        <taxon>Roseobacteraceae</taxon>
        <taxon>Pelagimonas</taxon>
    </lineage>
</organism>
<dbReference type="Proteomes" id="UP000220836">
    <property type="component" value="Unassembled WGS sequence"/>
</dbReference>
<dbReference type="Pfam" id="PF13391">
    <property type="entry name" value="HNH_2"/>
    <property type="match status" value="1"/>
</dbReference>
<dbReference type="RefSeq" id="WP_097806478.1">
    <property type="nucleotide sequence ID" value="NZ_FXYH01000019.1"/>
</dbReference>
<name>A0A238L1T2_9RHOB</name>
<dbReference type="OrthoDB" id="529575at2"/>
<dbReference type="AlphaFoldDB" id="A0A238L1T2"/>
<proteinExistence type="predicted"/>
<feature type="domain" description="HNH nuclease" evidence="1">
    <location>
        <begin position="319"/>
        <end position="365"/>
    </location>
</feature>
<accession>A0A238L1T2</accession>
<evidence type="ECO:0000313" key="2">
    <source>
        <dbReference type="EMBL" id="SMX48979.1"/>
    </source>
</evidence>
<reference evidence="2 3" key="1">
    <citation type="submission" date="2017-05" db="EMBL/GenBank/DDBJ databases">
        <authorList>
            <person name="Song R."/>
            <person name="Chenine A.L."/>
            <person name="Ruprecht R.M."/>
        </authorList>
    </citation>
    <scope>NUCLEOTIDE SEQUENCE [LARGE SCALE GENOMIC DNA]</scope>
    <source>
        <strain evidence="2 3">CECT 8663</strain>
    </source>
</reference>
<dbReference type="InterPro" id="IPR003615">
    <property type="entry name" value="HNH_nuc"/>
</dbReference>
<dbReference type="EMBL" id="FXYH01000019">
    <property type="protein sequence ID" value="SMX48979.1"/>
    <property type="molecule type" value="Genomic_DNA"/>
</dbReference>
<keyword evidence="3" id="KW-1185">Reference proteome</keyword>
<gene>
    <name evidence="2" type="ORF">PEV8663_04050</name>
</gene>
<protein>
    <recommendedName>
        <fullName evidence="1">HNH nuclease domain-containing protein</fullName>
    </recommendedName>
</protein>
<sequence length="410" mass="45938">MNTPVKPFPSYKWRWLSVAPSEGLLKAPVFLGVLRALSQFEGDAFNSDRLIEELDRVRLDTRTDINLARTGDRNLIRNSGQYWRGTGLLTSRRGQVELTEFGRKVALGRITNDEFAALMVRNTVLPNPATYGDAEIANWRGAGLRIKPFELILSVMNQLGRAYGISEAFLSSNELIEVVIPLAGTMAPHGDIAVSVFEFRKGRLDVSDWPDCVPAANDKRLAREFLLFLANFGICQTDQTADRYEQKFYLDEVMNTEIQQGEEQSFLENIERIDEEVATSRSSEIPLIIERTRVTASVLRRSNQSRFRRDVLQAGAGRCILTQEPTLEVLEAAHIIPVGDGGTDFVGNGLCMRVDIHRLYDSGKIRIAPDGGVTLHEQIEGAVSYAGLPRHINFPQEIGVGNLEWRARYT</sequence>
<evidence type="ECO:0000259" key="1">
    <source>
        <dbReference type="Pfam" id="PF13391"/>
    </source>
</evidence>